<name>A0A2S8BJ82_9MYCO</name>
<keyword evidence="6" id="KW-1133">Transmembrane helix</keyword>
<dbReference type="GO" id="GO:0006935">
    <property type="term" value="P:chemotaxis"/>
    <property type="evidence" value="ECO:0007669"/>
    <property type="project" value="UniProtKB-UniRule"/>
</dbReference>
<feature type="transmembrane region" description="Helical" evidence="6">
    <location>
        <begin position="12"/>
        <end position="38"/>
    </location>
</feature>
<dbReference type="PROSITE" id="PS50122">
    <property type="entry name" value="CHEB"/>
    <property type="match status" value="1"/>
</dbReference>
<feature type="region of interest" description="Disordered" evidence="5">
    <location>
        <begin position="218"/>
        <end position="239"/>
    </location>
</feature>
<reference evidence="8 9" key="1">
    <citation type="journal article" date="2017" name="Int. J. Syst. Evol. Microbiol.">
        <title>Mycobacterium talmoniae sp. nov., a slowly growing mycobacterium isolated from human respiratory samples.</title>
        <authorList>
            <person name="Davidson R.M."/>
            <person name="DeGroote M.A."/>
            <person name="Marola J.L."/>
            <person name="Buss S."/>
            <person name="Jones V."/>
            <person name="McNeil M.R."/>
            <person name="Freifeld A.G."/>
            <person name="Elaine Epperson L."/>
            <person name="Hasan N.A."/>
            <person name="Jackson M."/>
            <person name="Iwen P.C."/>
            <person name="Salfinger M."/>
            <person name="Strong M."/>
        </authorList>
    </citation>
    <scope>NUCLEOTIDE SEQUENCE [LARGE SCALE GENOMIC DNA]</scope>
    <source>
        <strain evidence="8 9">ATCC BAA-2683</strain>
    </source>
</reference>
<keyword evidence="6" id="KW-0472">Membrane</keyword>
<comment type="caution">
    <text evidence="8">The sequence shown here is derived from an EMBL/GenBank/DDBJ whole genome shotgun (WGS) entry which is preliminary data.</text>
</comment>
<dbReference type="Gene3D" id="3.40.50.180">
    <property type="entry name" value="Methylesterase CheB, C-terminal domain"/>
    <property type="match status" value="1"/>
</dbReference>
<dbReference type="GO" id="GO:0008984">
    <property type="term" value="F:protein-glutamate methylesterase activity"/>
    <property type="evidence" value="ECO:0007669"/>
    <property type="project" value="UniProtKB-EC"/>
</dbReference>
<evidence type="ECO:0000256" key="5">
    <source>
        <dbReference type="SAM" id="MobiDB-lite"/>
    </source>
</evidence>
<dbReference type="PANTHER" id="PTHR42872:SF6">
    <property type="entry name" value="PROTEIN-GLUTAMATE METHYLESTERASE_PROTEIN-GLUTAMINE GLUTAMINASE"/>
    <property type="match status" value="1"/>
</dbReference>
<evidence type="ECO:0000313" key="8">
    <source>
        <dbReference type="EMBL" id="PQM46685.1"/>
    </source>
</evidence>
<dbReference type="AlphaFoldDB" id="A0A2S8BJ82"/>
<accession>A0A2S8BJ82</accession>
<proteinExistence type="predicted"/>
<feature type="active site" evidence="4">
    <location>
        <position position="137"/>
    </location>
</feature>
<dbReference type="InterPro" id="IPR035909">
    <property type="entry name" value="CheB_C"/>
</dbReference>
<dbReference type="EMBL" id="PPEA01000447">
    <property type="protein sequence ID" value="PQM46685.1"/>
    <property type="molecule type" value="Genomic_DNA"/>
</dbReference>
<dbReference type="Proteomes" id="UP000238296">
    <property type="component" value="Unassembled WGS sequence"/>
</dbReference>
<dbReference type="PANTHER" id="PTHR42872">
    <property type="entry name" value="PROTEIN-GLUTAMATE METHYLESTERASE/PROTEIN-GLUTAMINE GLUTAMINASE"/>
    <property type="match status" value="1"/>
</dbReference>
<evidence type="ECO:0000256" key="4">
    <source>
        <dbReference type="PROSITE-ProRule" id="PRU00050"/>
    </source>
</evidence>
<evidence type="ECO:0000256" key="1">
    <source>
        <dbReference type="ARBA" id="ARBA00022801"/>
    </source>
</evidence>
<organism evidence="8 9">
    <name type="scientific">Mycobacterium talmoniae</name>
    <dbReference type="NCBI Taxonomy" id="1858794"/>
    <lineage>
        <taxon>Bacteria</taxon>
        <taxon>Bacillati</taxon>
        <taxon>Actinomycetota</taxon>
        <taxon>Actinomycetes</taxon>
        <taxon>Mycobacteriales</taxon>
        <taxon>Mycobacteriaceae</taxon>
        <taxon>Mycobacterium</taxon>
    </lineage>
</organism>
<dbReference type="Pfam" id="PF01339">
    <property type="entry name" value="CheB_methylest"/>
    <property type="match status" value="1"/>
</dbReference>
<evidence type="ECO:0000256" key="6">
    <source>
        <dbReference type="SAM" id="Phobius"/>
    </source>
</evidence>
<evidence type="ECO:0000313" key="9">
    <source>
        <dbReference type="Proteomes" id="UP000238296"/>
    </source>
</evidence>
<keyword evidence="4" id="KW-0145">Chemotaxis</keyword>
<dbReference type="EC" id="3.1.1.61" evidence="2"/>
<evidence type="ECO:0000256" key="3">
    <source>
        <dbReference type="ARBA" id="ARBA00048267"/>
    </source>
</evidence>
<dbReference type="GO" id="GO:0000156">
    <property type="term" value="F:phosphorelay response regulator activity"/>
    <property type="evidence" value="ECO:0007669"/>
    <property type="project" value="InterPro"/>
</dbReference>
<dbReference type="GO" id="GO:0005737">
    <property type="term" value="C:cytoplasm"/>
    <property type="evidence" value="ECO:0007669"/>
    <property type="project" value="InterPro"/>
</dbReference>
<keyword evidence="1 4" id="KW-0378">Hydrolase</keyword>
<feature type="active site" evidence="4">
    <location>
        <position position="20"/>
    </location>
</feature>
<feature type="active site" evidence="4">
    <location>
        <position position="47"/>
    </location>
</feature>
<evidence type="ECO:0000259" key="7">
    <source>
        <dbReference type="PROSITE" id="PS50122"/>
    </source>
</evidence>
<keyword evidence="6" id="KW-0812">Transmembrane</keyword>
<sequence>MSRTRHAAVPIFGRVVLVASLGGLKAISTFLAGIPAGYPVPIVVVQHRRRVQEGRDLLAAILAGRTAVPVRVAEAGAVADQPGITVVPAQTTATIDASGRWELADSVAGVWPGNALLASSAGATPTIAVIFTGSLADGAEGCRAVKRGGGRVLVQDPATARASSMPANAIATGCADFVLAARSVGDRAAGADHCARGCRFARRPATAVGAAQLIAVSRRRPGRRRRSPGGNFAVHQPPGDLHQWRVRGLR</sequence>
<protein>
    <recommendedName>
        <fullName evidence="2">protein-glutamate methylesterase</fullName>
        <ecNumber evidence="2">3.1.1.61</ecNumber>
    </recommendedName>
</protein>
<dbReference type="SUPFAM" id="SSF52738">
    <property type="entry name" value="Methylesterase CheB, C-terminal domain"/>
    <property type="match status" value="1"/>
</dbReference>
<comment type="catalytic activity">
    <reaction evidence="3">
        <text>[protein]-L-glutamate 5-O-methyl ester + H2O = L-glutamyl-[protein] + methanol + H(+)</text>
        <dbReference type="Rhea" id="RHEA:23236"/>
        <dbReference type="Rhea" id="RHEA-COMP:10208"/>
        <dbReference type="Rhea" id="RHEA-COMP:10311"/>
        <dbReference type="ChEBI" id="CHEBI:15377"/>
        <dbReference type="ChEBI" id="CHEBI:15378"/>
        <dbReference type="ChEBI" id="CHEBI:17790"/>
        <dbReference type="ChEBI" id="CHEBI:29973"/>
        <dbReference type="ChEBI" id="CHEBI:82795"/>
        <dbReference type="EC" id="3.1.1.61"/>
    </reaction>
</comment>
<feature type="compositionally biased region" description="Basic residues" evidence="5">
    <location>
        <begin position="218"/>
        <end position="227"/>
    </location>
</feature>
<feature type="domain" description="CheB-type methylesterase" evidence="7">
    <location>
        <begin position="10"/>
        <end position="185"/>
    </location>
</feature>
<evidence type="ECO:0000256" key="2">
    <source>
        <dbReference type="ARBA" id="ARBA00039140"/>
    </source>
</evidence>
<dbReference type="InterPro" id="IPR000673">
    <property type="entry name" value="Sig_transdc_resp-reg_Me-estase"/>
</dbReference>
<gene>
    <name evidence="8" type="primary">cheB_2</name>
    <name evidence="8" type="ORF">C1Y40_03122</name>
</gene>